<keyword evidence="2" id="KW-0812">Transmembrane</keyword>
<dbReference type="AlphaFoldDB" id="A0A845DLG6"/>
<protein>
    <submittedName>
        <fullName evidence="3">Uncharacterized protein</fullName>
    </submittedName>
</protein>
<gene>
    <name evidence="3" type="ORF">GLW04_00420</name>
</gene>
<keyword evidence="2" id="KW-1133">Transmembrane helix</keyword>
<organism evidence="3 4">
    <name type="scientific">Halobacillus litoralis</name>
    <dbReference type="NCBI Taxonomy" id="45668"/>
    <lineage>
        <taxon>Bacteria</taxon>
        <taxon>Bacillati</taxon>
        <taxon>Bacillota</taxon>
        <taxon>Bacilli</taxon>
        <taxon>Bacillales</taxon>
        <taxon>Bacillaceae</taxon>
        <taxon>Halobacillus</taxon>
    </lineage>
</organism>
<evidence type="ECO:0000256" key="2">
    <source>
        <dbReference type="SAM" id="Phobius"/>
    </source>
</evidence>
<dbReference type="RefSeq" id="WP_160834809.1">
    <property type="nucleotide sequence ID" value="NZ_WMET01000001.1"/>
</dbReference>
<name>A0A845DLG6_9BACI</name>
<feature type="region of interest" description="Disordered" evidence="1">
    <location>
        <begin position="28"/>
        <end position="61"/>
    </location>
</feature>
<dbReference type="EMBL" id="WMET01000001">
    <property type="protein sequence ID" value="MYL18330.1"/>
    <property type="molecule type" value="Genomic_DNA"/>
</dbReference>
<keyword evidence="2" id="KW-0472">Membrane</keyword>
<evidence type="ECO:0000313" key="4">
    <source>
        <dbReference type="Proteomes" id="UP000460949"/>
    </source>
</evidence>
<evidence type="ECO:0000256" key="1">
    <source>
        <dbReference type="SAM" id="MobiDB-lite"/>
    </source>
</evidence>
<feature type="transmembrane region" description="Helical" evidence="2">
    <location>
        <begin position="6"/>
        <end position="22"/>
    </location>
</feature>
<proteinExistence type="predicted"/>
<feature type="compositionally biased region" description="Basic residues" evidence="1">
    <location>
        <begin position="28"/>
        <end position="42"/>
    </location>
</feature>
<evidence type="ECO:0000313" key="3">
    <source>
        <dbReference type="EMBL" id="MYL18330.1"/>
    </source>
</evidence>
<dbReference type="Proteomes" id="UP000460949">
    <property type="component" value="Unassembled WGS sequence"/>
</dbReference>
<accession>A0A845DLG6</accession>
<reference evidence="3 4" key="1">
    <citation type="submission" date="2019-11" db="EMBL/GenBank/DDBJ databases">
        <title>Genome sequences of 17 halophilic strains isolated from different environments.</title>
        <authorList>
            <person name="Furrow R.E."/>
        </authorList>
    </citation>
    <scope>NUCLEOTIDE SEQUENCE [LARGE SCALE GENOMIC DNA]</scope>
    <source>
        <strain evidence="3 4">22511_23_Filter</strain>
    </source>
</reference>
<comment type="caution">
    <text evidence="3">The sequence shown here is derived from an EMBL/GenBank/DDBJ whole genome shotgun (WGS) entry which is preliminary data.</text>
</comment>
<sequence>MWETVLGIASVLIFFTVVILFFRRHPQRSQPKTHLHETKRHPSFYTYTDWSDGGDGGDSGD</sequence>